<dbReference type="PANTHER" id="PTHR39337:SF1">
    <property type="entry name" value="BLR5642 PROTEIN"/>
    <property type="match status" value="1"/>
</dbReference>
<organism evidence="1 2">
    <name type="scientific">Mariniphaga sediminis</name>
    <dbReference type="NCBI Taxonomy" id="1628158"/>
    <lineage>
        <taxon>Bacteria</taxon>
        <taxon>Pseudomonadati</taxon>
        <taxon>Bacteroidota</taxon>
        <taxon>Bacteroidia</taxon>
        <taxon>Marinilabiliales</taxon>
        <taxon>Prolixibacteraceae</taxon>
        <taxon>Mariniphaga</taxon>
    </lineage>
</organism>
<evidence type="ECO:0000313" key="1">
    <source>
        <dbReference type="EMBL" id="RIH66670.1"/>
    </source>
</evidence>
<sequence length="293" mass="34299">MLYRKKILLAIVELFGNEISATDFQKILFLFSEKQTDRKYDFVPYKYGCFSFQAMADKNSLIKEGYLANTRNWKTNIEHANFIHTIEETDRKILSKLKLQFGNLSTDELIRQVYLNYPYFAINSEIVSKHLNEKEIEIVNRFKPTITTEGIFTIGYEGRSLENYLNTLIQQNVKILCDVRKNPLSRKYGFAKKTLQNACESVNIKYIHLPELGIVSEKRKNLSTQMDYDNLFVDYEKEILPNQQKEIRLIHSLIKTYGRVALTCYEALPKQCHRTRVANAVHLLDSKIPIIHL</sequence>
<comment type="caution">
    <text evidence="1">The sequence shown here is derived from an EMBL/GenBank/DDBJ whole genome shotgun (WGS) entry which is preliminary data.</text>
</comment>
<accession>A0A399D900</accession>
<protein>
    <submittedName>
        <fullName evidence="1">DUF488 domain-containing protein</fullName>
    </submittedName>
</protein>
<dbReference type="PANTHER" id="PTHR39337">
    <property type="entry name" value="BLR5642 PROTEIN"/>
    <property type="match status" value="1"/>
</dbReference>
<dbReference type="InterPro" id="IPR007438">
    <property type="entry name" value="DUF488"/>
</dbReference>
<name>A0A399D900_9BACT</name>
<dbReference type="Proteomes" id="UP000266441">
    <property type="component" value="Unassembled WGS sequence"/>
</dbReference>
<dbReference type="OrthoDB" id="9810084at2"/>
<reference evidence="1 2" key="1">
    <citation type="journal article" date="2015" name="Int. J. Syst. Evol. Microbiol.">
        <title>Mariniphaga sediminis sp. nov., isolated from coastal sediment.</title>
        <authorList>
            <person name="Wang F.Q."/>
            <person name="Shen Q.Y."/>
            <person name="Chen G.J."/>
            <person name="Du Z.J."/>
        </authorList>
    </citation>
    <scope>NUCLEOTIDE SEQUENCE [LARGE SCALE GENOMIC DNA]</scope>
    <source>
        <strain evidence="1 2">SY21</strain>
    </source>
</reference>
<evidence type="ECO:0000313" key="2">
    <source>
        <dbReference type="Proteomes" id="UP000266441"/>
    </source>
</evidence>
<keyword evidence="2" id="KW-1185">Reference proteome</keyword>
<gene>
    <name evidence="1" type="ORF">D1164_03470</name>
</gene>
<dbReference type="AlphaFoldDB" id="A0A399D900"/>
<dbReference type="RefSeq" id="WP_119348544.1">
    <property type="nucleotide sequence ID" value="NZ_QWET01000002.1"/>
</dbReference>
<dbReference type="Pfam" id="PF04343">
    <property type="entry name" value="DUF488"/>
    <property type="match status" value="1"/>
</dbReference>
<proteinExistence type="predicted"/>
<dbReference type="EMBL" id="QWET01000002">
    <property type="protein sequence ID" value="RIH66670.1"/>
    <property type="molecule type" value="Genomic_DNA"/>
</dbReference>